<reference evidence="2" key="1">
    <citation type="journal article" date="2014" name="Int. J. Syst. Evol. Microbiol.">
        <title>Complete genome sequence of Corynebacterium casei LMG S-19264T (=DSM 44701T), isolated from a smear-ripened cheese.</title>
        <authorList>
            <consortium name="US DOE Joint Genome Institute (JGI-PGF)"/>
            <person name="Walter F."/>
            <person name="Albersmeier A."/>
            <person name="Kalinowski J."/>
            <person name="Ruckert C."/>
        </authorList>
    </citation>
    <scope>NUCLEOTIDE SEQUENCE</scope>
    <source>
        <strain evidence="2">JCM 14719</strain>
    </source>
</reference>
<name>A0A8J3BHN8_9BACI</name>
<dbReference type="RefSeq" id="WP_188818247.1">
    <property type="nucleotide sequence ID" value="NZ_BMOF01000098.1"/>
</dbReference>
<organism evidence="2 3">
    <name type="scientific">Calditerricola satsumensis</name>
    <dbReference type="NCBI Taxonomy" id="373054"/>
    <lineage>
        <taxon>Bacteria</taxon>
        <taxon>Bacillati</taxon>
        <taxon>Bacillota</taxon>
        <taxon>Bacilli</taxon>
        <taxon>Bacillales</taxon>
        <taxon>Bacillaceae</taxon>
        <taxon>Calditerricola</taxon>
    </lineage>
</organism>
<dbReference type="Proteomes" id="UP000637720">
    <property type="component" value="Unassembled WGS sequence"/>
</dbReference>
<proteinExistence type="predicted"/>
<dbReference type="InterPro" id="IPR027417">
    <property type="entry name" value="P-loop_NTPase"/>
</dbReference>
<dbReference type="Gene3D" id="3.40.50.300">
    <property type="entry name" value="P-loop containing nucleotide triphosphate hydrolases"/>
    <property type="match status" value="1"/>
</dbReference>
<dbReference type="EMBL" id="BMOF01000098">
    <property type="protein sequence ID" value="GGK08801.1"/>
    <property type="molecule type" value="Genomic_DNA"/>
</dbReference>
<keyword evidence="1" id="KW-0175">Coiled coil</keyword>
<gene>
    <name evidence="2" type="ORF">GCM10007043_23540</name>
</gene>
<protein>
    <submittedName>
        <fullName evidence="2">Chromosome segregation ATPase</fullName>
    </submittedName>
</protein>
<feature type="coiled-coil region" evidence="1">
    <location>
        <begin position="2"/>
        <end position="43"/>
    </location>
</feature>
<keyword evidence="3" id="KW-1185">Reference proteome</keyword>
<accession>A0A8J3BHN8</accession>
<reference evidence="2" key="2">
    <citation type="submission" date="2020-09" db="EMBL/GenBank/DDBJ databases">
        <authorList>
            <person name="Sun Q."/>
            <person name="Ohkuma M."/>
        </authorList>
    </citation>
    <scope>NUCLEOTIDE SEQUENCE</scope>
    <source>
        <strain evidence="2">JCM 14719</strain>
    </source>
</reference>
<evidence type="ECO:0000256" key="1">
    <source>
        <dbReference type="SAM" id="Coils"/>
    </source>
</evidence>
<evidence type="ECO:0000313" key="3">
    <source>
        <dbReference type="Proteomes" id="UP000637720"/>
    </source>
</evidence>
<comment type="caution">
    <text evidence="2">The sequence shown here is derived from an EMBL/GenBank/DDBJ whole genome shotgun (WGS) entry which is preliminary data.</text>
</comment>
<evidence type="ECO:0000313" key="2">
    <source>
        <dbReference type="EMBL" id="GGK08801.1"/>
    </source>
</evidence>
<dbReference type="SUPFAM" id="SSF52540">
    <property type="entry name" value="P-loop containing nucleoside triphosphate hydrolases"/>
    <property type="match status" value="1"/>
</dbReference>
<sequence length="229" mass="25619">MSAALSAELERLREAQRRARERLARLEGKQEALLRDLRERQAAWEDARRRRELYEQTRILLQETGAYAREQARQQLAMLVTNALQYVFGPGLRFEVEVGEHGGKPVAEFYVVSEADGVPVVTRPQDARGGGVVDVVSLALRVALLQALKPPLPGPLILDEPAKHVSEDYIVPVVQFLQSVSDLFARQIIMVTHNTHLTESADAGYAVRLVNGRSHVVPLRQPPVTHEKI</sequence>
<dbReference type="AlphaFoldDB" id="A0A8J3BHN8"/>